<accession>A0ACB7RT53</accession>
<name>A0ACB7RT53_HYAAI</name>
<reference evidence="1" key="1">
    <citation type="submission" date="2020-05" db="EMBL/GenBank/DDBJ databases">
        <title>Large-scale comparative analyses of tick genomes elucidate their genetic diversity and vector capacities.</title>
        <authorList>
            <person name="Jia N."/>
            <person name="Wang J."/>
            <person name="Shi W."/>
            <person name="Du L."/>
            <person name="Sun Y."/>
            <person name="Zhan W."/>
            <person name="Jiang J."/>
            <person name="Wang Q."/>
            <person name="Zhang B."/>
            <person name="Ji P."/>
            <person name="Sakyi L.B."/>
            <person name="Cui X."/>
            <person name="Yuan T."/>
            <person name="Jiang B."/>
            <person name="Yang W."/>
            <person name="Lam T.T.-Y."/>
            <person name="Chang Q."/>
            <person name="Ding S."/>
            <person name="Wang X."/>
            <person name="Zhu J."/>
            <person name="Ruan X."/>
            <person name="Zhao L."/>
            <person name="Wei J."/>
            <person name="Que T."/>
            <person name="Du C."/>
            <person name="Cheng J."/>
            <person name="Dai P."/>
            <person name="Han X."/>
            <person name="Huang E."/>
            <person name="Gao Y."/>
            <person name="Liu J."/>
            <person name="Shao H."/>
            <person name="Ye R."/>
            <person name="Li L."/>
            <person name="Wei W."/>
            <person name="Wang X."/>
            <person name="Wang C."/>
            <person name="Yang T."/>
            <person name="Huo Q."/>
            <person name="Li W."/>
            <person name="Guo W."/>
            <person name="Chen H."/>
            <person name="Zhou L."/>
            <person name="Ni X."/>
            <person name="Tian J."/>
            <person name="Zhou Y."/>
            <person name="Sheng Y."/>
            <person name="Liu T."/>
            <person name="Pan Y."/>
            <person name="Xia L."/>
            <person name="Li J."/>
            <person name="Zhao F."/>
            <person name="Cao W."/>
        </authorList>
    </citation>
    <scope>NUCLEOTIDE SEQUENCE</scope>
    <source>
        <strain evidence="1">Hyas-2018</strain>
    </source>
</reference>
<dbReference type="EMBL" id="CM023488">
    <property type="protein sequence ID" value="KAH6924986.1"/>
    <property type="molecule type" value="Genomic_DNA"/>
</dbReference>
<dbReference type="Proteomes" id="UP000821845">
    <property type="component" value="Chromosome 8"/>
</dbReference>
<protein>
    <submittedName>
        <fullName evidence="1">Uncharacterized protein</fullName>
    </submittedName>
</protein>
<evidence type="ECO:0000313" key="1">
    <source>
        <dbReference type="EMBL" id="KAH6924986.1"/>
    </source>
</evidence>
<keyword evidence="2" id="KW-1185">Reference proteome</keyword>
<proteinExistence type="predicted"/>
<comment type="caution">
    <text evidence="1">The sequence shown here is derived from an EMBL/GenBank/DDBJ whole genome shotgun (WGS) entry which is preliminary data.</text>
</comment>
<organism evidence="1 2">
    <name type="scientific">Hyalomma asiaticum</name>
    <name type="common">Tick</name>
    <dbReference type="NCBI Taxonomy" id="266040"/>
    <lineage>
        <taxon>Eukaryota</taxon>
        <taxon>Metazoa</taxon>
        <taxon>Ecdysozoa</taxon>
        <taxon>Arthropoda</taxon>
        <taxon>Chelicerata</taxon>
        <taxon>Arachnida</taxon>
        <taxon>Acari</taxon>
        <taxon>Parasitiformes</taxon>
        <taxon>Ixodida</taxon>
        <taxon>Ixodoidea</taxon>
        <taxon>Ixodidae</taxon>
        <taxon>Hyalomminae</taxon>
        <taxon>Hyalomma</taxon>
    </lineage>
</organism>
<evidence type="ECO:0000313" key="2">
    <source>
        <dbReference type="Proteomes" id="UP000821845"/>
    </source>
</evidence>
<sequence>MRSVRRRGEATSLDGIFVTARTEGPLIEAIVGIARRGSVPLSSARCSLQRTTWKRTVYAPRAVGAGRRSKLRQRCTLVRKEARAWAGVGARSPSRLSLRDSR</sequence>
<gene>
    <name evidence="1" type="ORF">HPB50_027057</name>
</gene>